<proteinExistence type="predicted"/>
<name>Q2SEK5_HAHCH</name>
<organism evidence="3 4">
    <name type="scientific">Hahella chejuensis (strain KCTC 2396)</name>
    <dbReference type="NCBI Taxonomy" id="349521"/>
    <lineage>
        <taxon>Bacteria</taxon>
        <taxon>Pseudomonadati</taxon>
        <taxon>Pseudomonadota</taxon>
        <taxon>Gammaproteobacteria</taxon>
        <taxon>Oceanospirillales</taxon>
        <taxon>Hahellaceae</taxon>
        <taxon>Hahella</taxon>
    </lineage>
</organism>
<dbReference type="AlphaFoldDB" id="Q2SEK5"/>
<feature type="domain" description="YHYH" evidence="2">
    <location>
        <begin position="151"/>
        <end position="354"/>
    </location>
</feature>
<dbReference type="Proteomes" id="UP000000238">
    <property type="component" value="Chromosome"/>
</dbReference>
<evidence type="ECO:0000313" key="4">
    <source>
        <dbReference type="Proteomes" id="UP000000238"/>
    </source>
</evidence>
<gene>
    <name evidence="3" type="ordered locus">HCH_04212</name>
</gene>
<reference evidence="3 4" key="1">
    <citation type="journal article" date="2005" name="Nucleic Acids Res.">
        <title>Genomic blueprint of Hahella chejuensis, a marine microbe producing an algicidal agent.</title>
        <authorList>
            <person name="Jeong H."/>
            <person name="Yim J.H."/>
            <person name="Lee C."/>
            <person name="Choi S.-H."/>
            <person name="Park Y.K."/>
            <person name="Yoon S.H."/>
            <person name="Hur C.-G."/>
            <person name="Kang H.-Y."/>
            <person name="Kim D."/>
            <person name="Lee H.H."/>
            <person name="Park K.H."/>
            <person name="Park S.-H."/>
            <person name="Park H.-S."/>
            <person name="Lee H.K."/>
            <person name="Oh T.K."/>
            <person name="Kim J.F."/>
        </authorList>
    </citation>
    <scope>NUCLEOTIDE SEQUENCE [LARGE SCALE GENOMIC DNA]</scope>
    <source>
        <strain evidence="3 4">KCTC 2396</strain>
    </source>
</reference>
<dbReference type="HOGENOM" id="CLU_058809_0_0_6"/>
<protein>
    <recommendedName>
        <fullName evidence="2">YHYH domain-containing protein</fullName>
    </recommendedName>
</protein>
<sequence>MKSSLKTKSCDGYYDAIRLGGSGLAALCLSAGLILSGCGGSAAVSDGAASDDSGVSVDEGSSSDTSGDAGDAFSVDITNAIFTETSGDCADYDNTLEASVTDIQRGFGFDAAVTISSDSDSCTLTSNSIPNHDFNDASAHFANSVAEVSQSFHIPRNPSSASSTTSLSQRLVNGVMLNGVVLDLLSAGCYNPSSPMADADGNTAIGCPDTSDWLLDPLGADSKFGADAHNAHTQPGGLYHYHGNPNAMFDSNPGPNGSPVIGFAADGFPIYGSYFLDPDTGTVRKAVSGYTLKTGSRGTKSTNNPGGAYDGTYIDDWEFTNAGDLDACNGMTVDGQYGYYVTDAYPWVLNCFRGAPDSSFNK</sequence>
<dbReference type="KEGG" id="hch:HCH_04212"/>
<feature type="region of interest" description="Disordered" evidence="1">
    <location>
        <begin position="47"/>
        <end position="69"/>
    </location>
</feature>
<dbReference type="STRING" id="349521.HCH_04212"/>
<dbReference type="OrthoDB" id="9796530at2"/>
<evidence type="ECO:0000256" key="1">
    <source>
        <dbReference type="SAM" id="MobiDB-lite"/>
    </source>
</evidence>
<dbReference type="Pfam" id="PF14240">
    <property type="entry name" value="YHYH"/>
    <property type="match status" value="1"/>
</dbReference>
<dbReference type="EMBL" id="CP000155">
    <property type="protein sequence ID" value="ABC30919.1"/>
    <property type="molecule type" value="Genomic_DNA"/>
</dbReference>
<evidence type="ECO:0000259" key="2">
    <source>
        <dbReference type="Pfam" id="PF14240"/>
    </source>
</evidence>
<dbReference type="eggNOG" id="ENOG502Z888">
    <property type="taxonomic scope" value="Bacteria"/>
</dbReference>
<accession>Q2SEK5</accession>
<dbReference type="RefSeq" id="WP_011397986.1">
    <property type="nucleotide sequence ID" value="NC_007645.1"/>
</dbReference>
<evidence type="ECO:0000313" key="3">
    <source>
        <dbReference type="EMBL" id="ABC30919.1"/>
    </source>
</evidence>
<dbReference type="InterPro" id="IPR025924">
    <property type="entry name" value="YHYH_dom"/>
</dbReference>
<keyword evidence="4" id="KW-1185">Reference proteome</keyword>